<evidence type="ECO:0000313" key="1">
    <source>
        <dbReference type="EMBL" id="KAJ0181165.1"/>
    </source>
</evidence>
<reference evidence="1 2" key="1">
    <citation type="journal article" date="2021" name="Front. Genet.">
        <title>Chromosome-Level Genome Assembly Reveals Significant Gene Expansion in the Toll and IMD Signaling Pathways of Dendrolimus kikuchii.</title>
        <authorList>
            <person name="Zhou J."/>
            <person name="Wu P."/>
            <person name="Xiong Z."/>
            <person name="Liu N."/>
            <person name="Zhao N."/>
            <person name="Ji M."/>
            <person name="Qiu Y."/>
            <person name="Yang B."/>
        </authorList>
    </citation>
    <scope>NUCLEOTIDE SEQUENCE [LARGE SCALE GENOMIC DNA]</scope>
    <source>
        <strain evidence="1">Ann1</strain>
    </source>
</reference>
<gene>
    <name evidence="1" type="ORF">K1T71_003250</name>
</gene>
<name>A0ACC1DBF7_9NEOP</name>
<comment type="caution">
    <text evidence="1">The sequence shown here is derived from an EMBL/GenBank/DDBJ whole genome shotgun (WGS) entry which is preliminary data.</text>
</comment>
<protein>
    <submittedName>
        <fullName evidence="1">Uncharacterized protein</fullName>
    </submittedName>
</protein>
<accession>A0ACC1DBF7</accession>
<sequence>MKYYLLLSIFGVFANCERLHEQIYSSIKGGAACFRRLNGTHQAGCSSSDKGAVGVVQMISDITDAQWIAFNSSAGPYMAIVNTDIFKDVIEVLMGHPENVAGVVIFNNVTDSTFSFTQESRCPNEYSSGFENQCSSSSSFVWNDQGTGLLRRNIPFPIFYLPDSKMDQIEKIQECYLKFNLDKTNQKGRPLCSVQLNSFMFAAVNSEVCLRRSATSALLSPTKVCDPLGDNNVYYSLFPRPKEKETANKSIILVTARIDSASLFDGLSPGTASSVVGTVTFLTAAATLAKMIPVTEANLYDNNVLWTLFNGEAFDYIGSQRVAYDLKKGSWPYAPLKPSNIRLHVEIGQIGGAMTVHKNDNLWPLNVYAPNYSVYNTEVSEFVSMMLNNTMAVNYIVSDNLPPSSLHSFRKILKNVTSSGDLPELLIVDHDEIFTNLFYNSALDQSDKIGYFYHNISIGSDGTFLTTAELLLNGTMEEFEPQVKISRVATAFAKTLYQKVTGKAYYGNITASAHLVDEILYCLLMSQACRLLYAVDFAQSEGGEEKMPTRAPPLYVGVAPVENTAPTFAGHLLALLTGQQLNLNKTGCDAPPQPGYSKYWLRGWNHTGVCIQTTMNFSQALSPAFVITDYDMKSGDYSTWTESVWQTMWARVFVSAGGGGATVAVISGCIVTVVAALLTYWLKRHAAIAFAKAPAAVVVNEDAASGILRTVNC</sequence>
<dbReference type="Proteomes" id="UP000824533">
    <property type="component" value="Linkage Group LG05"/>
</dbReference>
<organism evidence="1 2">
    <name type="scientific">Dendrolimus kikuchii</name>
    <dbReference type="NCBI Taxonomy" id="765133"/>
    <lineage>
        <taxon>Eukaryota</taxon>
        <taxon>Metazoa</taxon>
        <taxon>Ecdysozoa</taxon>
        <taxon>Arthropoda</taxon>
        <taxon>Hexapoda</taxon>
        <taxon>Insecta</taxon>
        <taxon>Pterygota</taxon>
        <taxon>Neoptera</taxon>
        <taxon>Endopterygota</taxon>
        <taxon>Lepidoptera</taxon>
        <taxon>Glossata</taxon>
        <taxon>Ditrysia</taxon>
        <taxon>Bombycoidea</taxon>
        <taxon>Lasiocampidae</taxon>
        <taxon>Dendrolimus</taxon>
    </lineage>
</organism>
<proteinExistence type="predicted"/>
<keyword evidence="2" id="KW-1185">Reference proteome</keyword>
<dbReference type="EMBL" id="CM034391">
    <property type="protein sequence ID" value="KAJ0181165.1"/>
    <property type="molecule type" value="Genomic_DNA"/>
</dbReference>
<evidence type="ECO:0000313" key="2">
    <source>
        <dbReference type="Proteomes" id="UP000824533"/>
    </source>
</evidence>